<proteinExistence type="predicted"/>
<keyword evidence="3" id="KW-1185">Reference proteome</keyword>
<sequence>MIESLIDNMIAAIDDPVVAFTDFILAHKKKPDAVFCFFEGIDDLRYYKPRIFKIIPPNNFREFNCGGKDKVKEAYALIKGNEVYSLCRTGFFIDKDYEKAFNNKDFYETNCYSIENFYLSNSCIEEILIDCFKIQRESPDLIRCLTLFSELLEEFHKRTLPLNAWLACYSDLRVSGKVNRRLKIDSTINRSLDNTVLGDMSGINEIRNINTHDEIERLFSCQGVCHRFYFLRKIIYFKNISQRDFFRGKFQLKFLESFFKKLQIKIGSLNNDLLSKDYPSSIIFEYSNLTILFNSHAATPDELMEYIFMIKE</sequence>
<dbReference type="RefSeq" id="WP_259089170.1">
    <property type="nucleotide sequence ID" value="NZ_BAAAZC010000009.1"/>
</dbReference>
<comment type="caution">
    <text evidence="2">The sequence shown here is derived from an EMBL/GenBank/DDBJ whole genome shotgun (WGS) entry which is preliminary data.</text>
</comment>
<dbReference type="EMBL" id="BAAAZC010000009">
    <property type="protein sequence ID" value="GAA3968016.1"/>
    <property type="molecule type" value="Genomic_DNA"/>
</dbReference>
<dbReference type="Proteomes" id="UP001500742">
    <property type="component" value="Unassembled WGS sequence"/>
</dbReference>
<feature type="domain" description="DUF4435" evidence="1">
    <location>
        <begin position="33"/>
        <end position="262"/>
    </location>
</feature>
<protein>
    <recommendedName>
        <fullName evidence="1">DUF4435 domain-containing protein</fullName>
    </recommendedName>
</protein>
<dbReference type="Pfam" id="PF14491">
    <property type="entry name" value="DUF4435"/>
    <property type="match status" value="1"/>
</dbReference>
<dbReference type="InterPro" id="IPR029492">
    <property type="entry name" value="DUF4435"/>
</dbReference>
<accession>A0ABP7PMC8</accession>
<name>A0ABP7PMC8_9SPHI</name>
<evidence type="ECO:0000313" key="3">
    <source>
        <dbReference type="Proteomes" id="UP001500742"/>
    </source>
</evidence>
<gene>
    <name evidence="2" type="ORF">GCM10022210_16060</name>
</gene>
<organism evidence="2 3">
    <name type="scientific">Mucilaginibacter dorajii</name>
    <dbReference type="NCBI Taxonomy" id="692994"/>
    <lineage>
        <taxon>Bacteria</taxon>
        <taxon>Pseudomonadati</taxon>
        <taxon>Bacteroidota</taxon>
        <taxon>Sphingobacteriia</taxon>
        <taxon>Sphingobacteriales</taxon>
        <taxon>Sphingobacteriaceae</taxon>
        <taxon>Mucilaginibacter</taxon>
    </lineage>
</organism>
<evidence type="ECO:0000259" key="1">
    <source>
        <dbReference type="Pfam" id="PF14491"/>
    </source>
</evidence>
<evidence type="ECO:0000313" key="2">
    <source>
        <dbReference type="EMBL" id="GAA3968016.1"/>
    </source>
</evidence>
<reference evidence="3" key="1">
    <citation type="journal article" date="2019" name="Int. J. Syst. Evol. Microbiol.">
        <title>The Global Catalogue of Microorganisms (GCM) 10K type strain sequencing project: providing services to taxonomists for standard genome sequencing and annotation.</title>
        <authorList>
            <consortium name="The Broad Institute Genomics Platform"/>
            <consortium name="The Broad Institute Genome Sequencing Center for Infectious Disease"/>
            <person name="Wu L."/>
            <person name="Ma J."/>
        </authorList>
    </citation>
    <scope>NUCLEOTIDE SEQUENCE [LARGE SCALE GENOMIC DNA]</scope>
    <source>
        <strain evidence="3">JCM 16601</strain>
    </source>
</reference>